<reference evidence="1" key="1">
    <citation type="submission" date="2021-01" db="EMBL/GenBank/DDBJ databases">
        <authorList>
            <person name="Sun Q."/>
        </authorList>
    </citation>
    <scope>NUCLEOTIDE SEQUENCE</scope>
    <source>
        <strain evidence="1">YIM B02566</strain>
    </source>
</reference>
<keyword evidence="1" id="KW-0378">Hydrolase</keyword>
<evidence type="ECO:0000313" key="2">
    <source>
        <dbReference type="Proteomes" id="UP000616151"/>
    </source>
</evidence>
<keyword evidence="2" id="KW-1185">Reference proteome</keyword>
<dbReference type="Proteomes" id="UP000616151">
    <property type="component" value="Unassembled WGS sequence"/>
</dbReference>
<gene>
    <name evidence="1" type="ORF">JHL16_07985</name>
</gene>
<organism evidence="1 2">
    <name type="scientific">Taklimakanibacter albus</name>
    <dbReference type="NCBI Taxonomy" id="2800327"/>
    <lineage>
        <taxon>Bacteria</taxon>
        <taxon>Pseudomonadati</taxon>
        <taxon>Pseudomonadota</taxon>
        <taxon>Alphaproteobacteria</taxon>
        <taxon>Hyphomicrobiales</taxon>
        <taxon>Aestuariivirgaceae</taxon>
        <taxon>Taklimakanibacter</taxon>
    </lineage>
</organism>
<evidence type="ECO:0000313" key="1">
    <source>
        <dbReference type="EMBL" id="MBK1866290.1"/>
    </source>
</evidence>
<sequence>MSGLAVGATFVSHPNLTSERLHLDCAHEFRGQRIAWGRLGEGEPIVLVHGTPFSSQVWRRIAPWLARRRQVYFFDLLGYGASEKTAGQDVSLGIQNLVLAEMLQHWGLERPEVVAHDFGGATVLRGHYLQGLRYRRLTLIDPVALAPWGSPFVQHVRRYEEAFAGLPDYAHEALLKAYLQGASFRGLSDEALETYASPWRGAEGQAAFYRQIAQMDVKFTDEIEPRYGAFDFPAQILWGEEDLWIPIATGVRLAAALTGGRLLRVPAAGHLVQDDAPEAIIAAILQEQG</sequence>
<accession>A0ACC5R101</accession>
<proteinExistence type="predicted"/>
<name>A0ACC5R101_9HYPH</name>
<dbReference type="EMBL" id="JAENHL010000006">
    <property type="protein sequence ID" value="MBK1866290.1"/>
    <property type="molecule type" value="Genomic_DNA"/>
</dbReference>
<comment type="caution">
    <text evidence="1">The sequence shown here is derived from an EMBL/GenBank/DDBJ whole genome shotgun (WGS) entry which is preliminary data.</text>
</comment>
<protein>
    <submittedName>
        <fullName evidence="1">Alpha/beta hydrolase</fullName>
    </submittedName>
</protein>